<organism evidence="2">
    <name type="scientific">termite gut metagenome</name>
    <dbReference type="NCBI Taxonomy" id="433724"/>
    <lineage>
        <taxon>unclassified sequences</taxon>
        <taxon>metagenomes</taxon>
        <taxon>organismal metagenomes</taxon>
    </lineage>
</organism>
<evidence type="ECO:0000313" key="2">
    <source>
        <dbReference type="EMBL" id="KAA6341492.1"/>
    </source>
</evidence>
<gene>
    <name evidence="2" type="ORF">EZS27_010692</name>
</gene>
<feature type="region of interest" description="Disordered" evidence="1">
    <location>
        <begin position="22"/>
        <end position="42"/>
    </location>
</feature>
<reference evidence="2" key="1">
    <citation type="submission" date="2019-03" db="EMBL/GenBank/DDBJ databases">
        <title>Single cell metagenomics reveals metabolic interactions within the superorganism composed of flagellate Streblomastix strix and complex community of Bacteroidetes bacteria on its surface.</title>
        <authorList>
            <person name="Treitli S.C."/>
            <person name="Kolisko M."/>
            <person name="Husnik F."/>
            <person name="Keeling P."/>
            <person name="Hampl V."/>
        </authorList>
    </citation>
    <scope>NUCLEOTIDE SEQUENCE</scope>
    <source>
        <strain evidence="2">STM</strain>
    </source>
</reference>
<protein>
    <submittedName>
        <fullName evidence="2">Uncharacterized protein</fullName>
    </submittedName>
</protein>
<accession>A0A5J4S705</accession>
<proteinExistence type="predicted"/>
<evidence type="ECO:0000256" key="1">
    <source>
        <dbReference type="SAM" id="MobiDB-lite"/>
    </source>
</evidence>
<name>A0A5J4S705_9ZZZZ</name>
<sequence>MGKRDEQYHLLGVLELDEGFFSTETQEEEKTKTHKRGRGSQNQTPKFFIFNFSNHCDRLSCQTML</sequence>
<dbReference type="AlphaFoldDB" id="A0A5J4S705"/>
<comment type="caution">
    <text evidence="2">The sequence shown here is derived from an EMBL/GenBank/DDBJ whole genome shotgun (WGS) entry which is preliminary data.</text>
</comment>
<dbReference type="EMBL" id="SNRY01000384">
    <property type="protein sequence ID" value="KAA6341492.1"/>
    <property type="molecule type" value="Genomic_DNA"/>
</dbReference>